<evidence type="ECO:0000313" key="2">
    <source>
        <dbReference type="Proteomes" id="UP000321621"/>
    </source>
</evidence>
<evidence type="ECO:0000313" key="1">
    <source>
        <dbReference type="EMBL" id="TXK01284.1"/>
    </source>
</evidence>
<dbReference type="RefSeq" id="WP_147378200.1">
    <property type="nucleotide sequence ID" value="NZ_QXFI01000006.1"/>
</dbReference>
<keyword evidence="2" id="KW-1185">Reference proteome</keyword>
<accession>A0ABY3KRV2</accession>
<dbReference type="Proteomes" id="UP000321621">
    <property type="component" value="Unassembled WGS sequence"/>
</dbReference>
<organism evidence="1 2">
    <name type="scientific">Flagellimonas pelagia</name>
    <dbReference type="NCBI Taxonomy" id="2306998"/>
    <lineage>
        <taxon>Bacteria</taxon>
        <taxon>Pseudomonadati</taxon>
        <taxon>Bacteroidota</taxon>
        <taxon>Flavobacteriia</taxon>
        <taxon>Flavobacteriales</taxon>
        <taxon>Flavobacteriaceae</taxon>
        <taxon>Flagellimonas</taxon>
    </lineage>
</organism>
<evidence type="ECO:0008006" key="3">
    <source>
        <dbReference type="Google" id="ProtNLM"/>
    </source>
</evidence>
<name>A0ABY3KRV2_9FLAO</name>
<dbReference type="EMBL" id="VNWK01000006">
    <property type="protein sequence ID" value="TXK01284.1"/>
    <property type="molecule type" value="Genomic_DNA"/>
</dbReference>
<comment type="caution">
    <text evidence="1">The sequence shown here is derived from an EMBL/GenBank/DDBJ whole genome shotgun (WGS) entry which is preliminary data.</text>
</comment>
<sequence length="198" mass="23654">MSGTWLMINDGKYYGKPMVIEFEGDQIFHYEILDQLKDGFLQKKLLYSEKWSETKNEVINENRIRFFRMGKTHTIISENESKTEYTEFTIHYERLTPTLTELTEEEIQKLQFFIEWNNEILDFKFNQTLDSITIQELNKRLGKEGRKLVLEKIKDTYFGTLYDNGNRVILLAIKEIDYDKVVLYGFPKEPYQVVGFVK</sequence>
<gene>
    <name evidence="1" type="ORF">FQ017_00720</name>
</gene>
<reference evidence="1 2" key="1">
    <citation type="submission" date="2019-07" db="EMBL/GenBank/DDBJ databases">
        <title>Draft genome of two Muricauda strains isolated from deep sea.</title>
        <authorList>
            <person name="Sun C."/>
        </authorList>
    </citation>
    <scope>NUCLEOTIDE SEQUENCE [LARGE SCALE GENOMIC DNA]</scope>
    <source>
        <strain evidence="1 2">72</strain>
    </source>
</reference>
<protein>
    <recommendedName>
        <fullName evidence="3">DUF3298 domain-containing protein</fullName>
    </recommendedName>
</protein>
<proteinExistence type="predicted"/>